<dbReference type="Gene3D" id="2.30.120.10">
    <property type="match status" value="1"/>
</dbReference>
<evidence type="ECO:0000256" key="3">
    <source>
        <dbReference type="ARBA" id="ARBA00022801"/>
    </source>
</evidence>
<feature type="signal peptide" evidence="7">
    <location>
        <begin position="1"/>
        <end position="18"/>
    </location>
</feature>
<reference evidence="8 9" key="1">
    <citation type="submission" date="2020-04" db="EMBL/GenBank/DDBJ databases">
        <title>Genome sequencing of novel species.</title>
        <authorList>
            <person name="Heo J."/>
            <person name="Kim S.-J."/>
            <person name="Kim J.-S."/>
            <person name="Hong S.-B."/>
            <person name="Kwon S.-W."/>
        </authorList>
    </citation>
    <scope>NUCLEOTIDE SEQUENCE [LARGE SCALE GENOMIC DNA]</scope>
    <source>
        <strain evidence="8 9">F39-2</strain>
    </source>
</reference>
<dbReference type="InterPro" id="IPR002692">
    <property type="entry name" value="S45"/>
</dbReference>
<dbReference type="KEGG" id="mrob:HH214_14915"/>
<keyword evidence="6" id="KW-0106">Calcium</keyword>
<dbReference type="AlphaFoldDB" id="A0A7L5E3S8"/>
<dbReference type="Proteomes" id="UP000503278">
    <property type="component" value="Chromosome"/>
</dbReference>
<gene>
    <name evidence="8" type="ORF">HH214_14915</name>
</gene>
<dbReference type="RefSeq" id="WP_169608926.1">
    <property type="nucleotide sequence ID" value="NZ_CP051682.1"/>
</dbReference>
<dbReference type="GO" id="GO:0017000">
    <property type="term" value="P:antibiotic biosynthetic process"/>
    <property type="evidence" value="ECO:0007669"/>
    <property type="project" value="InterPro"/>
</dbReference>
<evidence type="ECO:0000256" key="2">
    <source>
        <dbReference type="ARBA" id="ARBA00022729"/>
    </source>
</evidence>
<dbReference type="InterPro" id="IPR014395">
    <property type="entry name" value="Pen/GL7ACA/AHL_acylase"/>
</dbReference>
<protein>
    <submittedName>
        <fullName evidence="8">Acylase</fullName>
    </submittedName>
</protein>
<dbReference type="Gene3D" id="1.10.439.10">
    <property type="entry name" value="Penicillin Amidohydrolase, domain 1"/>
    <property type="match status" value="1"/>
</dbReference>
<feature type="binding site" evidence="6">
    <location>
        <position position="276"/>
    </location>
    <ligand>
        <name>Ca(2+)</name>
        <dbReference type="ChEBI" id="CHEBI:29108"/>
    </ligand>
</feature>
<evidence type="ECO:0000256" key="6">
    <source>
        <dbReference type="PIRSR" id="PIRSR001227-2"/>
    </source>
</evidence>
<dbReference type="EMBL" id="CP051682">
    <property type="protein sequence ID" value="QJD97067.1"/>
    <property type="molecule type" value="Genomic_DNA"/>
</dbReference>
<evidence type="ECO:0000313" key="8">
    <source>
        <dbReference type="EMBL" id="QJD97067.1"/>
    </source>
</evidence>
<keyword evidence="4" id="KW-0865">Zymogen</keyword>
<comment type="similarity">
    <text evidence="1">Belongs to the peptidase S45 family.</text>
</comment>
<dbReference type="PANTHER" id="PTHR34218:SF3">
    <property type="entry name" value="ACYL-HOMOSERINE LACTONE ACYLASE PVDQ"/>
    <property type="match status" value="1"/>
</dbReference>
<feature type="active site" description="Nucleophile" evidence="5">
    <location>
        <position position="206"/>
    </location>
</feature>
<keyword evidence="2 7" id="KW-0732">Signal</keyword>
<accession>A0A7L5E3S8</accession>
<dbReference type="GO" id="GO:0046872">
    <property type="term" value="F:metal ion binding"/>
    <property type="evidence" value="ECO:0007669"/>
    <property type="project" value="UniProtKB-KW"/>
</dbReference>
<keyword evidence="6" id="KW-0479">Metal-binding</keyword>
<dbReference type="SUPFAM" id="SSF56235">
    <property type="entry name" value="N-terminal nucleophile aminohydrolases (Ntn hydrolases)"/>
    <property type="match status" value="1"/>
</dbReference>
<dbReference type="PANTHER" id="PTHR34218">
    <property type="entry name" value="PEPTIDASE S45 PENICILLIN AMIDASE"/>
    <property type="match status" value="1"/>
</dbReference>
<dbReference type="InterPro" id="IPR043146">
    <property type="entry name" value="Penicillin_amidase_N_B-knob"/>
</dbReference>
<keyword evidence="9" id="KW-1185">Reference proteome</keyword>
<evidence type="ECO:0000313" key="9">
    <source>
        <dbReference type="Proteomes" id="UP000503278"/>
    </source>
</evidence>
<comment type="cofactor">
    <cofactor evidence="6">
        <name>Ca(2+)</name>
        <dbReference type="ChEBI" id="CHEBI:29108"/>
    </cofactor>
    <text evidence="6">Binds 1 Ca(2+) ion per dimer.</text>
</comment>
<dbReference type="Pfam" id="PF01804">
    <property type="entry name" value="Penicil_amidase"/>
    <property type="match status" value="1"/>
</dbReference>
<organism evidence="8 9">
    <name type="scientific">Mucilaginibacter robiniae</name>
    <dbReference type="NCBI Taxonomy" id="2728022"/>
    <lineage>
        <taxon>Bacteria</taxon>
        <taxon>Pseudomonadati</taxon>
        <taxon>Bacteroidota</taxon>
        <taxon>Sphingobacteriia</taxon>
        <taxon>Sphingobacteriales</taxon>
        <taxon>Sphingobacteriaceae</taxon>
        <taxon>Mucilaginibacter</taxon>
    </lineage>
</organism>
<proteinExistence type="inferred from homology"/>
<feature type="binding site" evidence="6">
    <location>
        <position position="279"/>
    </location>
    <ligand>
        <name>Ca(2+)</name>
        <dbReference type="ChEBI" id="CHEBI:29108"/>
    </ligand>
</feature>
<evidence type="ECO:0000256" key="4">
    <source>
        <dbReference type="ARBA" id="ARBA00023145"/>
    </source>
</evidence>
<dbReference type="InterPro" id="IPR023343">
    <property type="entry name" value="Penicillin_amidase_dom1"/>
</dbReference>
<dbReference type="Gene3D" id="3.60.20.10">
    <property type="entry name" value="Glutamine Phosphoribosylpyrophosphate, subunit 1, domain 1"/>
    <property type="match status" value="1"/>
</dbReference>
<evidence type="ECO:0000256" key="7">
    <source>
        <dbReference type="SAM" id="SignalP"/>
    </source>
</evidence>
<dbReference type="InterPro" id="IPR043147">
    <property type="entry name" value="Penicillin_amidase_A-knob"/>
</dbReference>
<evidence type="ECO:0000256" key="5">
    <source>
        <dbReference type="PIRSR" id="PIRSR001227-1"/>
    </source>
</evidence>
<name>A0A7L5E3S8_9SPHI</name>
<dbReference type="GO" id="GO:0016811">
    <property type="term" value="F:hydrolase activity, acting on carbon-nitrogen (but not peptide) bonds, in linear amides"/>
    <property type="evidence" value="ECO:0007669"/>
    <property type="project" value="InterPro"/>
</dbReference>
<dbReference type="PIRSF" id="PIRSF001227">
    <property type="entry name" value="Pen_acylase"/>
    <property type="match status" value="1"/>
</dbReference>
<dbReference type="Gene3D" id="1.10.1400.10">
    <property type="match status" value="1"/>
</dbReference>
<evidence type="ECO:0000256" key="1">
    <source>
        <dbReference type="ARBA" id="ARBA00006586"/>
    </source>
</evidence>
<dbReference type="InterPro" id="IPR029055">
    <property type="entry name" value="Ntn_hydrolases_N"/>
</dbReference>
<sequence length="734" mass="82183">MKKQLLTILCSLPLLTFAQKFTPTEIARYQAQAKQVTIIRDNWGVPHIYGKTDADAVFGLLYSECEENFKGVERNYLYQLGKQAEVDGENSLYTDVQLQLIADSADAIKEYKASPLWFKKLMDAFADGVNYYLYKHPETKPLVLHHFEPWYALMFTDGSVSATVTGGISLNETRQFYSSSSDAKYGTISKPAETLEDRIFDREIGSNGFAISPKKSASGHAMLYINPHVPFYFRSEVQLVSDEGLNAYGAVTWGQFFIYQGFNPHCGWMHTSSNADVADAYSEKVVKKDNALYYEYNGHLKPLTSRKLVINCKQGNKVEPITINGFYTHHGPVLGSRDGKWLSLKANNRSYDALLESWLITKANTYAQYVKAMDLVSNATNNTVYADDQGNTAFWYGNYVPKRDPKLDWTQPVDGSTSATDWSGVHKLNEIVQVHNPAGGWIQNCNATPYAVSGKNSPNPKNYPAYMAPDGQNYRGVNAVKLLDNTEKLTLDGMIAKGYDRYLAAFDVLLPVLFQAYQQAPDSLKSSLAQPVQILRNWNRRSAINSVATTLGVEWGTRMLAALPRPASAEEGTYQTARVEKILKTLPPAQALAYLSETIKNLQSRYGTWQVQWGDINRYQRPADGVTFDDNQPSLPAASVASTFGELPSFVSRTMEGTKKRYGYSGNSFMAAIEFGPRIKAKSLITGGQSFNPQSKHFTDQAQMYLDGKFKDVLFYKDDVLKHAEVTYHPGEEK</sequence>
<feature type="chain" id="PRO_5029605322" evidence="7">
    <location>
        <begin position="19"/>
        <end position="734"/>
    </location>
</feature>
<keyword evidence="3" id="KW-0378">Hydrolase</keyword>